<dbReference type="SUPFAM" id="SSF53244">
    <property type="entry name" value="MurD-like peptide ligases, peptide-binding domain"/>
    <property type="match status" value="1"/>
</dbReference>
<keyword evidence="15" id="KW-0472">Membrane</keyword>
<dbReference type="PANTHER" id="PTHR11136">
    <property type="entry name" value="FOLYLPOLYGLUTAMATE SYNTHASE-RELATED"/>
    <property type="match status" value="1"/>
</dbReference>
<evidence type="ECO:0000256" key="9">
    <source>
        <dbReference type="ARBA" id="ARBA00022723"/>
    </source>
</evidence>
<keyword evidence="21" id="KW-1185">Reference proteome</keyword>
<reference evidence="20 21" key="1">
    <citation type="submission" date="2009-08" db="EMBL/GenBank/DDBJ databases">
        <title>The Genome Sequence of Spizellomyces punctatus strain DAOM BR117.</title>
        <authorList>
            <consortium name="The Broad Institute Genome Sequencing Platform"/>
            <person name="Russ C."/>
            <person name="Cuomo C."/>
            <person name="Shea T."/>
            <person name="Young S.K."/>
            <person name="Zeng Q."/>
            <person name="Koehrsen M."/>
            <person name="Haas B."/>
            <person name="Borodovsky M."/>
            <person name="Guigo R."/>
            <person name="Alvarado L."/>
            <person name="Berlin A."/>
            <person name="Bochicchio J."/>
            <person name="Borenstein D."/>
            <person name="Chapman S."/>
            <person name="Chen Z."/>
            <person name="Engels R."/>
            <person name="Freedman E."/>
            <person name="Gellesch M."/>
            <person name="Goldberg J."/>
            <person name="Griggs A."/>
            <person name="Gujja S."/>
            <person name="Heiman D."/>
            <person name="Hepburn T."/>
            <person name="Howarth C."/>
            <person name="Jen D."/>
            <person name="Larson L."/>
            <person name="Lewis B."/>
            <person name="Mehta T."/>
            <person name="Park D."/>
            <person name="Pearson M."/>
            <person name="Roberts A."/>
            <person name="Saif S."/>
            <person name="Shenoy N."/>
            <person name="Sisk P."/>
            <person name="Stolte C."/>
            <person name="Sykes S."/>
            <person name="Thomson T."/>
            <person name="Walk T."/>
            <person name="White J."/>
            <person name="Yandava C."/>
            <person name="Burger G."/>
            <person name="Gray M.W."/>
            <person name="Holland P.W.H."/>
            <person name="King N."/>
            <person name="Lang F.B.F."/>
            <person name="Roger A.J."/>
            <person name="Ruiz-Trillo I."/>
            <person name="Lander E."/>
            <person name="Nusbaum C."/>
        </authorList>
    </citation>
    <scope>NUCLEOTIDE SEQUENCE [LARGE SCALE GENOMIC DNA]</scope>
    <source>
        <strain evidence="20 21">DAOM BR117</strain>
    </source>
</reference>
<dbReference type="EC" id="6.3.2.17" evidence="17"/>
<comment type="catalytic activity">
    <reaction evidence="16 17">
        <text>(6S)-5,6,7,8-tetrahydrofolyl-(gamma-L-Glu)(n) + L-glutamate + ATP = (6S)-5,6,7,8-tetrahydrofolyl-(gamma-L-Glu)(n+1) + ADP + phosphate + H(+)</text>
        <dbReference type="Rhea" id="RHEA:10580"/>
        <dbReference type="Rhea" id="RHEA-COMP:14738"/>
        <dbReference type="Rhea" id="RHEA-COMP:14740"/>
        <dbReference type="ChEBI" id="CHEBI:15378"/>
        <dbReference type="ChEBI" id="CHEBI:29985"/>
        <dbReference type="ChEBI" id="CHEBI:30616"/>
        <dbReference type="ChEBI" id="CHEBI:43474"/>
        <dbReference type="ChEBI" id="CHEBI:141005"/>
        <dbReference type="ChEBI" id="CHEBI:456216"/>
        <dbReference type="EC" id="6.3.2.17"/>
    </reaction>
</comment>
<dbReference type="GO" id="GO:0005743">
    <property type="term" value="C:mitochondrial inner membrane"/>
    <property type="evidence" value="ECO:0007669"/>
    <property type="project" value="UniProtKB-SubCell"/>
</dbReference>
<dbReference type="InParanoid" id="A0A0L0HAZ8"/>
<evidence type="ECO:0000256" key="1">
    <source>
        <dbReference type="ARBA" id="ARBA00004273"/>
    </source>
</evidence>
<dbReference type="VEuPathDB" id="FungiDB:SPPG_06089"/>
<dbReference type="OMA" id="ESLDCCM"/>
<evidence type="ECO:0000256" key="3">
    <source>
        <dbReference type="ARBA" id="ARBA00004496"/>
    </source>
</evidence>
<dbReference type="Proteomes" id="UP000053201">
    <property type="component" value="Unassembled WGS sequence"/>
</dbReference>
<dbReference type="GO" id="GO:0046872">
    <property type="term" value="F:metal ion binding"/>
    <property type="evidence" value="ECO:0007669"/>
    <property type="project" value="UniProtKB-KW"/>
</dbReference>
<keyword evidence="6" id="KW-0963">Cytoplasm</keyword>
<dbReference type="eggNOG" id="KOG2525">
    <property type="taxonomic scope" value="Eukaryota"/>
</dbReference>
<dbReference type="GO" id="GO:0006730">
    <property type="term" value="P:one-carbon metabolic process"/>
    <property type="evidence" value="ECO:0007669"/>
    <property type="project" value="UniProtKB-KW"/>
</dbReference>
<dbReference type="EMBL" id="KQ257460">
    <property type="protein sequence ID" value="KNC98382.1"/>
    <property type="molecule type" value="Genomic_DNA"/>
</dbReference>
<dbReference type="STRING" id="645134.A0A0L0HAZ8"/>
<dbReference type="Gene3D" id="3.90.190.20">
    <property type="entry name" value="Mur ligase, C-terminal domain"/>
    <property type="match status" value="1"/>
</dbReference>
<evidence type="ECO:0000256" key="5">
    <source>
        <dbReference type="ARBA" id="ARBA00008276"/>
    </source>
</evidence>
<feature type="binding site" evidence="18">
    <location>
        <position position="372"/>
    </location>
    <ligand>
        <name>ATP</name>
        <dbReference type="ChEBI" id="CHEBI:30616"/>
    </ligand>
</feature>
<evidence type="ECO:0000256" key="2">
    <source>
        <dbReference type="ARBA" id="ARBA00004305"/>
    </source>
</evidence>
<dbReference type="UniPathway" id="UPA00850"/>
<organism evidence="20 21">
    <name type="scientific">Spizellomyces punctatus (strain DAOM BR117)</name>
    <dbReference type="NCBI Taxonomy" id="645134"/>
    <lineage>
        <taxon>Eukaryota</taxon>
        <taxon>Fungi</taxon>
        <taxon>Fungi incertae sedis</taxon>
        <taxon>Chytridiomycota</taxon>
        <taxon>Chytridiomycota incertae sedis</taxon>
        <taxon>Chytridiomycetes</taxon>
        <taxon>Spizellomycetales</taxon>
        <taxon>Spizellomycetaceae</taxon>
        <taxon>Spizellomyces</taxon>
    </lineage>
</organism>
<dbReference type="InterPro" id="IPR036615">
    <property type="entry name" value="Mur_ligase_C_dom_sf"/>
</dbReference>
<evidence type="ECO:0000256" key="17">
    <source>
        <dbReference type="PIRNR" id="PIRNR038895"/>
    </source>
</evidence>
<evidence type="ECO:0000256" key="16">
    <source>
        <dbReference type="ARBA" id="ARBA00047493"/>
    </source>
</evidence>
<comment type="similarity">
    <text evidence="5 17">Belongs to the folylpolyglutamate synthase family.</text>
</comment>
<evidence type="ECO:0000256" key="10">
    <source>
        <dbReference type="ARBA" id="ARBA00022741"/>
    </source>
</evidence>
<dbReference type="PIRSF" id="PIRSF038895">
    <property type="entry name" value="FPGS"/>
    <property type="match status" value="1"/>
</dbReference>
<evidence type="ECO:0000256" key="18">
    <source>
        <dbReference type="PIRSR" id="PIRSR038895-1"/>
    </source>
</evidence>
<keyword evidence="9 19" id="KW-0479">Metal-binding</keyword>
<evidence type="ECO:0000256" key="7">
    <source>
        <dbReference type="ARBA" id="ARBA00022563"/>
    </source>
</evidence>
<comment type="pathway">
    <text evidence="4 17">Cofactor biosynthesis; tetrahydrofolylpolyglutamate biosynthesis.</text>
</comment>
<dbReference type="RefSeq" id="XP_016606422.1">
    <property type="nucleotide sequence ID" value="XM_016754295.1"/>
</dbReference>
<name>A0A0L0HAZ8_SPIPD</name>
<comment type="subcellular location">
    <subcellularLocation>
        <location evidence="3">Cytoplasm</location>
    </subcellularLocation>
    <subcellularLocation>
        <location evidence="1">Mitochondrion inner membrane</location>
    </subcellularLocation>
    <subcellularLocation>
        <location evidence="2">Mitochondrion matrix</location>
    </subcellularLocation>
</comment>
<keyword evidence="11" id="KW-0999">Mitochondrion inner membrane</keyword>
<feature type="binding site" evidence="19">
    <location>
        <position position="210"/>
    </location>
    <ligand>
        <name>Mg(2+)</name>
        <dbReference type="ChEBI" id="CHEBI:18420"/>
        <label>1</label>
    </ligand>
</feature>
<feature type="binding site" evidence="19">
    <location>
        <position position="238"/>
    </location>
    <ligand>
        <name>Mg(2+)</name>
        <dbReference type="ChEBI" id="CHEBI:18420"/>
        <label>1</label>
    </ligand>
</feature>
<dbReference type="GO" id="GO:0004326">
    <property type="term" value="F:tetrahydrofolylpolyglutamate synthase activity"/>
    <property type="evidence" value="ECO:0007669"/>
    <property type="project" value="UniProtKB-EC"/>
</dbReference>
<dbReference type="GO" id="GO:0005524">
    <property type="term" value="F:ATP binding"/>
    <property type="evidence" value="ECO:0007669"/>
    <property type="project" value="UniProtKB-KW"/>
</dbReference>
<keyword evidence="14" id="KW-0496">Mitochondrion</keyword>
<evidence type="ECO:0000256" key="8">
    <source>
        <dbReference type="ARBA" id="ARBA00022598"/>
    </source>
</evidence>
<keyword evidence="10 18" id="KW-0547">Nucleotide-binding</keyword>
<dbReference type="SUPFAM" id="SSF53623">
    <property type="entry name" value="MurD-like peptide ligases, catalytic domain"/>
    <property type="match status" value="1"/>
</dbReference>
<comment type="function">
    <text evidence="17">Catalyzes conversion of folates to polyglutamate derivatives allowing concentration of folate compounds in the cell and the intracellular retention of these cofactors, which are important substrates for most of the folate-dependent enzymes that are involved in one-carbon transfer reactions involved in purine, pyrimidine and amino acid synthesis.</text>
</comment>
<evidence type="ECO:0000256" key="15">
    <source>
        <dbReference type="ARBA" id="ARBA00023136"/>
    </source>
</evidence>
<dbReference type="OrthoDB" id="5212574at2759"/>
<keyword evidence="12 18" id="KW-0067">ATP-binding</keyword>
<evidence type="ECO:0000256" key="12">
    <source>
        <dbReference type="ARBA" id="ARBA00022840"/>
    </source>
</evidence>
<dbReference type="GeneID" id="27689421"/>
<evidence type="ECO:0000256" key="6">
    <source>
        <dbReference type="ARBA" id="ARBA00022490"/>
    </source>
</evidence>
<comment type="cofactor">
    <cofactor evidence="17">
        <name>a monovalent cation</name>
        <dbReference type="ChEBI" id="CHEBI:60242"/>
    </cofactor>
    <text evidence="17">A monovalent cation.</text>
</comment>
<dbReference type="InterPro" id="IPR001645">
    <property type="entry name" value="Folylpolyglutamate_synth"/>
</dbReference>
<feature type="binding site" evidence="19">
    <location>
        <position position="138"/>
    </location>
    <ligand>
        <name>Mg(2+)</name>
        <dbReference type="ChEBI" id="CHEBI:18420"/>
        <label>1</label>
    </ligand>
</feature>
<dbReference type="PROSITE" id="PS01012">
    <property type="entry name" value="FOLYLPOLYGLU_SYNT_2"/>
    <property type="match status" value="1"/>
</dbReference>
<dbReference type="AlphaFoldDB" id="A0A0L0HAZ8"/>
<proteinExistence type="inferred from homology"/>
<evidence type="ECO:0000256" key="13">
    <source>
        <dbReference type="ARBA" id="ARBA00022842"/>
    </source>
</evidence>
<keyword evidence="13 19" id="KW-0460">Magnesium</keyword>
<evidence type="ECO:0000256" key="19">
    <source>
        <dbReference type="PIRSR" id="PIRSR038895-2"/>
    </source>
</evidence>
<dbReference type="InterPro" id="IPR023600">
    <property type="entry name" value="Folylpolyglutamate_synth_euk"/>
</dbReference>
<dbReference type="InterPro" id="IPR018109">
    <property type="entry name" value="Folylpolyglutamate_synth_CS"/>
</dbReference>
<dbReference type="NCBIfam" id="TIGR01499">
    <property type="entry name" value="folC"/>
    <property type="match status" value="1"/>
</dbReference>
<keyword evidence="8 17" id="KW-0436">Ligase</keyword>
<evidence type="ECO:0000256" key="4">
    <source>
        <dbReference type="ARBA" id="ARBA00005150"/>
    </source>
</evidence>
<dbReference type="GO" id="GO:0005759">
    <property type="term" value="C:mitochondrial matrix"/>
    <property type="evidence" value="ECO:0007669"/>
    <property type="project" value="UniProtKB-SubCell"/>
</dbReference>
<evidence type="ECO:0000256" key="14">
    <source>
        <dbReference type="ARBA" id="ARBA00023128"/>
    </source>
</evidence>
<accession>A0A0L0HAZ8</accession>
<keyword evidence="7 17" id="KW-0554">One-carbon metabolism</keyword>
<sequence length="540" mass="60271">MSFRWKVTFLRTTVRARPDPPTFRVFARKRFLTTMSLSEDKSYEAAVSTLNNLQTNARLLEVLRKSGNSMNYRSIPEMRRFVERIGYKVHEFNKLNAIHVAGTKGKGSTSAICDAILRNVQITENNITRPLKTGLFTSPHLIEVRERIRINGKPIEKHLFAKYFFEVWDALEKTKPESADEPDKPQYFRYLTLMAFHTFMREGVDVVLLEVGMGGQYDATSVIEKPTVCGITSLGFDHMPLLGKTLPEIAWHKAGIMKPGVPAFSVPQAEEAMPVLRERAKELNASSLVEISATEIAAMGNSQLGMSGSYQWVNAALAVALCKEWIAQRRSAGVQIVGGDDAVKNGLRNAKWPGRAQKFVASDYPSITWYLDGAHTKESMLVCADWFNDEYRETEAEGRHGEQVLLFNCTKGRDGLTLLKALVELHKSSVPFSRVVFCTNDSYRPGSGQTKMDQTNYTVLPDDELSIQKELADAWKTLIGSDTGVNGVVAEIEIQPSIEDAVESISRYYSKVQAVHPRVLVTGSLYLVGGLLTFLKADVS</sequence>
<evidence type="ECO:0000256" key="11">
    <source>
        <dbReference type="ARBA" id="ARBA00022792"/>
    </source>
</evidence>
<dbReference type="GO" id="GO:0005829">
    <property type="term" value="C:cytosol"/>
    <property type="evidence" value="ECO:0007669"/>
    <property type="project" value="TreeGrafter"/>
</dbReference>
<protein>
    <recommendedName>
        <fullName evidence="17">Folylpolyglutamate synthase</fullName>
        <ecNumber evidence="17">6.3.2.17</ecNumber>
    </recommendedName>
    <alternativeName>
        <fullName evidence="17">Folylpoly-gamma-glutamate synthetase</fullName>
    </alternativeName>
    <alternativeName>
        <fullName evidence="17">Tetrahydrofolylpolyglutamate synthase</fullName>
    </alternativeName>
</protein>
<dbReference type="PANTHER" id="PTHR11136:SF5">
    <property type="entry name" value="FOLYLPOLYGLUTAMATE SYNTHASE, MITOCHONDRIAL"/>
    <property type="match status" value="1"/>
</dbReference>
<dbReference type="FunCoup" id="A0A0L0HAZ8">
    <property type="interactions" value="426"/>
</dbReference>
<evidence type="ECO:0000313" key="21">
    <source>
        <dbReference type="Proteomes" id="UP000053201"/>
    </source>
</evidence>
<dbReference type="Gene3D" id="3.40.1190.10">
    <property type="entry name" value="Mur-like, catalytic domain"/>
    <property type="match status" value="1"/>
</dbReference>
<dbReference type="InterPro" id="IPR036565">
    <property type="entry name" value="Mur-like_cat_sf"/>
</dbReference>
<gene>
    <name evidence="20" type="ORF">SPPG_06089</name>
</gene>
<feature type="binding site" evidence="18">
    <location>
        <position position="355"/>
    </location>
    <ligand>
        <name>ATP</name>
        <dbReference type="ChEBI" id="CHEBI:30616"/>
    </ligand>
</feature>
<evidence type="ECO:0000313" key="20">
    <source>
        <dbReference type="EMBL" id="KNC98382.1"/>
    </source>
</evidence>